<proteinExistence type="predicted"/>
<reference evidence="1 2" key="1">
    <citation type="submission" date="2021-03" db="EMBL/GenBank/DDBJ databases">
        <title>Metabolic Capacity of the Antarctic Cyanobacterium Phormidium pseudopriestleyi that Sustains Oxygenic Photosynthesis in the Presence of Hydrogen Sulfide.</title>
        <authorList>
            <person name="Lumian J.E."/>
            <person name="Jungblut A.D."/>
            <person name="Dillon M.L."/>
            <person name="Hawes I."/>
            <person name="Doran P.T."/>
            <person name="Mackey T.J."/>
            <person name="Dick G.J."/>
            <person name="Grettenberger C.L."/>
            <person name="Sumner D.Y."/>
        </authorList>
    </citation>
    <scope>NUCLEOTIDE SEQUENCE [LARGE SCALE GENOMIC DNA]</scope>
    <source>
        <strain evidence="1 2">FRX01</strain>
    </source>
</reference>
<evidence type="ECO:0000313" key="1">
    <source>
        <dbReference type="EMBL" id="MBO0349678.1"/>
    </source>
</evidence>
<sequence>MEFFTLILTSLFTLVSPAGIALDILAEQNIRDRLFAAEKLEVRIDNTPSYQLLNGKVDRLRIAGRGLSLIPGLRLDILEIETDAIEVNPRELGRGSGNRPVRGLQKPLQAAVRVAVTEADINTALQSPELYNQMQTLALSLFDSPLIQQIATRYTLVDRQVTFLPNNRVRFQTKVQERGYDDSLTLTIETGINVIEGQQLQLISPSVWVNDRPAPRRLVTGLLDLTRRFNLQRLENQGLRSQVLQFNLTPAGAEIALFLAVNP</sequence>
<accession>A0ABS3FRK9</accession>
<dbReference type="Pfam" id="PF11209">
    <property type="entry name" value="LmeA"/>
    <property type="match status" value="1"/>
</dbReference>
<gene>
    <name evidence="1" type="ORF">J0895_11265</name>
</gene>
<name>A0ABS3FRK9_9CYAN</name>
<protein>
    <submittedName>
        <fullName evidence="1">DUF2993 domain-containing protein</fullName>
    </submittedName>
</protein>
<evidence type="ECO:0000313" key="2">
    <source>
        <dbReference type="Proteomes" id="UP000664844"/>
    </source>
</evidence>
<dbReference type="Proteomes" id="UP000664844">
    <property type="component" value="Unassembled WGS sequence"/>
</dbReference>
<dbReference type="InterPro" id="IPR021373">
    <property type="entry name" value="DUF2993"/>
</dbReference>
<organism evidence="1 2">
    <name type="scientific">Phormidium pseudopriestleyi FRX01</name>
    <dbReference type="NCBI Taxonomy" id="1759528"/>
    <lineage>
        <taxon>Bacteria</taxon>
        <taxon>Bacillati</taxon>
        <taxon>Cyanobacteriota</taxon>
        <taxon>Cyanophyceae</taxon>
        <taxon>Oscillatoriophycideae</taxon>
        <taxon>Oscillatoriales</taxon>
        <taxon>Oscillatoriaceae</taxon>
        <taxon>Phormidium</taxon>
    </lineage>
</organism>
<dbReference type="RefSeq" id="WP_207088187.1">
    <property type="nucleotide sequence ID" value="NZ_JAFLQW010000302.1"/>
</dbReference>
<keyword evidence="2" id="KW-1185">Reference proteome</keyword>
<comment type="caution">
    <text evidence="1">The sequence shown here is derived from an EMBL/GenBank/DDBJ whole genome shotgun (WGS) entry which is preliminary data.</text>
</comment>
<dbReference type="EMBL" id="JAFLQW010000302">
    <property type="protein sequence ID" value="MBO0349678.1"/>
    <property type="molecule type" value="Genomic_DNA"/>
</dbReference>